<name>A0AAD4QF01_9AGAM</name>
<organism evidence="1 2">
    <name type="scientific">Lactarius akahatsu</name>
    <dbReference type="NCBI Taxonomy" id="416441"/>
    <lineage>
        <taxon>Eukaryota</taxon>
        <taxon>Fungi</taxon>
        <taxon>Dikarya</taxon>
        <taxon>Basidiomycota</taxon>
        <taxon>Agaricomycotina</taxon>
        <taxon>Agaricomycetes</taxon>
        <taxon>Russulales</taxon>
        <taxon>Russulaceae</taxon>
        <taxon>Lactarius</taxon>
    </lineage>
</organism>
<keyword evidence="2" id="KW-1185">Reference proteome</keyword>
<evidence type="ECO:0008006" key="3">
    <source>
        <dbReference type="Google" id="ProtNLM"/>
    </source>
</evidence>
<dbReference type="Proteomes" id="UP001201163">
    <property type="component" value="Unassembled WGS sequence"/>
</dbReference>
<reference evidence="1" key="1">
    <citation type="submission" date="2022-01" db="EMBL/GenBank/DDBJ databases">
        <title>Comparative genomics reveals a dynamic genome evolution in the ectomycorrhizal milk-cap (Lactarius) mushrooms.</title>
        <authorList>
            <consortium name="DOE Joint Genome Institute"/>
            <person name="Lebreton A."/>
            <person name="Tang N."/>
            <person name="Kuo A."/>
            <person name="LaButti K."/>
            <person name="Drula E."/>
            <person name="Barry K."/>
            <person name="Clum A."/>
            <person name="Lipzen A."/>
            <person name="Mousain D."/>
            <person name="Ng V."/>
            <person name="Wang R."/>
            <person name="Wang X."/>
            <person name="Dai Y."/>
            <person name="Henrissat B."/>
            <person name="Grigoriev I.V."/>
            <person name="Guerin-Laguette A."/>
            <person name="Yu F."/>
            <person name="Martin F.M."/>
        </authorList>
    </citation>
    <scope>NUCLEOTIDE SEQUENCE</scope>
    <source>
        <strain evidence="1">QP</strain>
    </source>
</reference>
<gene>
    <name evidence="1" type="ORF">EDB92DRAFT_1795429</name>
</gene>
<sequence length="217" mass="24649">MVNIYLNVDGSTFLSIPDSDVRRLSTRPFKWLRFVMFSICGTRGHLSMMPDGPAIDYNSTLLNGVIDLHYEPSGKVSFMDQLALSCRYIQRIVEDRSSCYYRRSLPAISGIDDTHNGVLLAKAVHSMLAHGEVAFLKTPNYGLDPTDIPRVDLGQVRKDHFTLQHLKEPREYNPGRSHRIRGHGKHAPNSLPHAIILDYMYGVAVYKQWGRKDSNVH</sequence>
<protein>
    <recommendedName>
        <fullName evidence="3">HNH nuclease domain-containing protein</fullName>
    </recommendedName>
</protein>
<proteinExistence type="predicted"/>
<evidence type="ECO:0000313" key="1">
    <source>
        <dbReference type="EMBL" id="KAH8994431.1"/>
    </source>
</evidence>
<dbReference type="EMBL" id="JAKELL010000014">
    <property type="protein sequence ID" value="KAH8994431.1"/>
    <property type="molecule type" value="Genomic_DNA"/>
</dbReference>
<dbReference type="AlphaFoldDB" id="A0AAD4QF01"/>
<evidence type="ECO:0000313" key="2">
    <source>
        <dbReference type="Proteomes" id="UP001201163"/>
    </source>
</evidence>
<accession>A0AAD4QF01</accession>
<comment type="caution">
    <text evidence="1">The sequence shown here is derived from an EMBL/GenBank/DDBJ whole genome shotgun (WGS) entry which is preliminary data.</text>
</comment>